<feature type="compositionally biased region" description="Low complexity" evidence="10">
    <location>
        <begin position="195"/>
        <end position="210"/>
    </location>
</feature>
<dbReference type="GO" id="GO:0000155">
    <property type="term" value="F:phosphorelay sensor kinase activity"/>
    <property type="evidence" value="ECO:0007669"/>
    <property type="project" value="InterPro"/>
</dbReference>
<feature type="domain" description="CheW-like" evidence="12">
    <location>
        <begin position="618"/>
        <end position="753"/>
    </location>
</feature>
<comment type="function">
    <text evidence="8">Involved in the transmission of sensory signals from the chemoreceptors to the flagellar motors. CheA is autophosphorylated; it can transfer its phosphate group to either CheB or CheY.</text>
</comment>
<evidence type="ECO:0000313" key="14">
    <source>
        <dbReference type="EMBL" id="AWB67388.1"/>
    </source>
</evidence>
<dbReference type="GO" id="GO:0006935">
    <property type="term" value="P:chemotaxis"/>
    <property type="evidence" value="ECO:0007669"/>
    <property type="project" value="InterPro"/>
</dbReference>
<dbReference type="SUPFAM" id="SSF50341">
    <property type="entry name" value="CheW-like"/>
    <property type="match status" value="1"/>
</dbReference>
<evidence type="ECO:0000256" key="6">
    <source>
        <dbReference type="ARBA" id="ARBA00022777"/>
    </source>
</evidence>
<feature type="modified residue" description="Phosphohistidine" evidence="9">
    <location>
        <position position="49"/>
    </location>
</feature>
<dbReference type="AlphaFoldDB" id="A0A2S0VT42"/>
<protein>
    <recommendedName>
        <fullName evidence="3">Chemotaxis protein CheA</fullName>
        <ecNumber evidence="2">2.7.13.3</ecNumber>
    </recommendedName>
</protein>
<dbReference type="GO" id="GO:0005737">
    <property type="term" value="C:cytoplasm"/>
    <property type="evidence" value="ECO:0007669"/>
    <property type="project" value="InterPro"/>
</dbReference>
<evidence type="ECO:0000256" key="9">
    <source>
        <dbReference type="PROSITE-ProRule" id="PRU00110"/>
    </source>
</evidence>
<accession>A0A2S0VT42</accession>
<dbReference type="CDD" id="cd00731">
    <property type="entry name" value="CheA_reg"/>
    <property type="match status" value="1"/>
</dbReference>
<evidence type="ECO:0000256" key="8">
    <source>
        <dbReference type="ARBA" id="ARBA00035100"/>
    </source>
</evidence>
<evidence type="ECO:0000256" key="5">
    <source>
        <dbReference type="ARBA" id="ARBA00022679"/>
    </source>
</evidence>
<feature type="compositionally biased region" description="Basic and acidic residues" evidence="10">
    <location>
        <begin position="346"/>
        <end position="360"/>
    </location>
</feature>
<dbReference type="PROSITE" id="PS50851">
    <property type="entry name" value="CHEW"/>
    <property type="match status" value="1"/>
</dbReference>
<evidence type="ECO:0000259" key="11">
    <source>
        <dbReference type="PROSITE" id="PS50109"/>
    </source>
</evidence>
<keyword evidence="15" id="KW-1185">Reference proteome</keyword>
<evidence type="ECO:0000259" key="12">
    <source>
        <dbReference type="PROSITE" id="PS50851"/>
    </source>
</evidence>
<dbReference type="SUPFAM" id="SSF47226">
    <property type="entry name" value="Histidine-containing phosphotransfer domain, HPT domain"/>
    <property type="match status" value="1"/>
</dbReference>
<dbReference type="FunFam" id="3.30.565.10:FF:000016">
    <property type="entry name" value="Chemotaxis protein CheA, putative"/>
    <property type="match status" value="1"/>
</dbReference>
<dbReference type="InterPro" id="IPR004105">
    <property type="entry name" value="CheA-like_dim"/>
</dbReference>
<evidence type="ECO:0000259" key="13">
    <source>
        <dbReference type="PROSITE" id="PS50894"/>
    </source>
</evidence>
<keyword evidence="4 9" id="KW-0597">Phosphoprotein</keyword>
<dbReference type="InterPro" id="IPR003594">
    <property type="entry name" value="HATPase_dom"/>
</dbReference>
<dbReference type="InterPro" id="IPR051315">
    <property type="entry name" value="Bact_Chemotaxis_CheA"/>
</dbReference>
<dbReference type="SUPFAM" id="SSF47384">
    <property type="entry name" value="Homodimeric domain of signal transducing histidine kinase"/>
    <property type="match status" value="1"/>
</dbReference>
<dbReference type="Pfam" id="PF02518">
    <property type="entry name" value="HATPase_c"/>
    <property type="match status" value="1"/>
</dbReference>
<evidence type="ECO:0000256" key="3">
    <source>
        <dbReference type="ARBA" id="ARBA00021495"/>
    </source>
</evidence>
<dbReference type="InterPro" id="IPR036097">
    <property type="entry name" value="HisK_dim/P_sf"/>
</dbReference>
<feature type="region of interest" description="Disordered" evidence="10">
    <location>
        <begin position="188"/>
        <end position="231"/>
    </location>
</feature>
<name>A0A2S0VT42_9ALTE</name>
<organism evidence="14 15">
    <name type="scientific">Saccharobesus litoralis</name>
    <dbReference type="NCBI Taxonomy" id="2172099"/>
    <lineage>
        <taxon>Bacteria</taxon>
        <taxon>Pseudomonadati</taxon>
        <taxon>Pseudomonadota</taxon>
        <taxon>Gammaproteobacteria</taxon>
        <taxon>Alteromonadales</taxon>
        <taxon>Alteromonadaceae</taxon>
        <taxon>Saccharobesus</taxon>
    </lineage>
</organism>
<dbReference type="InterPro" id="IPR036641">
    <property type="entry name" value="HPT_dom_sf"/>
</dbReference>
<dbReference type="Gene3D" id="1.20.120.160">
    <property type="entry name" value="HPT domain"/>
    <property type="match status" value="1"/>
</dbReference>
<proteinExistence type="predicted"/>
<dbReference type="PROSITE" id="PS50894">
    <property type="entry name" value="HPT"/>
    <property type="match status" value="1"/>
</dbReference>
<dbReference type="PANTHER" id="PTHR43395">
    <property type="entry name" value="SENSOR HISTIDINE KINASE CHEA"/>
    <property type="match status" value="1"/>
</dbReference>
<dbReference type="SMART" id="SM01231">
    <property type="entry name" value="H-kinase_dim"/>
    <property type="match status" value="1"/>
</dbReference>
<keyword evidence="7" id="KW-0902">Two-component regulatory system</keyword>
<evidence type="ECO:0000313" key="15">
    <source>
        <dbReference type="Proteomes" id="UP000244441"/>
    </source>
</evidence>
<feature type="compositionally biased region" description="Low complexity" evidence="10">
    <location>
        <begin position="132"/>
        <end position="151"/>
    </location>
</feature>
<dbReference type="InterPro" id="IPR002545">
    <property type="entry name" value="CheW-lke_dom"/>
</dbReference>
<evidence type="ECO:0000256" key="7">
    <source>
        <dbReference type="ARBA" id="ARBA00023012"/>
    </source>
</evidence>
<dbReference type="CDD" id="cd16916">
    <property type="entry name" value="HATPase_CheA-like"/>
    <property type="match status" value="1"/>
</dbReference>
<dbReference type="InterPro" id="IPR005467">
    <property type="entry name" value="His_kinase_dom"/>
</dbReference>
<evidence type="ECO:0000256" key="2">
    <source>
        <dbReference type="ARBA" id="ARBA00012438"/>
    </source>
</evidence>
<dbReference type="InterPro" id="IPR037006">
    <property type="entry name" value="CheA-like_homodim_sf"/>
</dbReference>
<dbReference type="InterPro" id="IPR008207">
    <property type="entry name" value="Sig_transdc_His_kin_Hpt_dom"/>
</dbReference>
<dbReference type="SMART" id="SM00073">
    <property type="entry name" value="HPT"/>
    <property type="match status" value="1"/>
</dbReference>
<dbReference type="Gene3D" id="2.30.30.40">
    <property type="entry name" value="SH3 Domains"/>
    <property type="match status" value="1"/>
</dbReference>
<dbReference type="Pfam" id="PF01584">
    <property type="entry name" value="CheW"/>
    <property type="match status" value="1"/>
</dbReference>
<dbReference type="SUPFAM" id="SSF55874">
    <property type="entry name" value="ATPase domain of HSP90 chaperone/DNA topoisomerase II/histidine kinase"/>
    <property type="match status" value="1"/>
</dbReference>
<sequence>MAFDADEDILQDFLVEAGEILELLSEQLVELENNPEDADLLNAIFRGFHTVKGGAGFLALTTLVDACHGAENVFDILRNGQRSVTPELMDVILQALDTINEMFALVKAREEPDPADPELLEALHRLSEPEGAESVAAPEPVAAPVEPEPSPIVSNEPEIFDLPGSSVEDGGSIDEITDDEFEALLDELHGSGRGPSVTSSVETTSTSAPTPSAPPSAISMDVGGSDEDITDDEFEALLDELHGKGQFGVAEANVAATPVETSPKPVQAPSSVSSDEITDDEFESLLDELHGKGKGPSVTDVVSDSKPKDKSSQPAKPVEPPKQAPVAPEPTPAAPKPVTSAPAPVKKPEPDKPKMADKKKPAPAAPAQETTVRVDTSRLDQIMNMVGELVLVRNRLVSLANEADERMSKAIANLDVVTGDLQGAVMKTRMQPIKKVFGRFPRVVRDLARSLNKEISLELEGEETDLDKNLVEALADPLVHLVRNSVDHGIEMPDDREAKGKPRCGIVKLSASQEGDHILLTITDDGAGMDAEKLKNIAINKGILDSDAAARLSDNEAYNLIFAPGFSTKQEISDISGRGVGMDVVKTKITQLNGSVNIHSELGTGTRLEIKVPLTLAILPTLMVVVAQQTFALPLAAVSEIINMDLSKTNTVDGQLTMIVREKAIPLFYLEKWLNRLGLPSGDTDGHVVVVQLGTDKQVGFVVDSLIGQEEVVIKPLDALLQGTAGMAGATITSDGGIALIIDIPSLLKHYAKRT</sequence>
<feature type="domain" description="Histidine kinase" evidence="11">
    <location>
        <begin position="393"/>
        <end position="616"/>
    </location>
</feature>
<dbReference type="InterPro" id="IPR004358">
    <property type="entry name" value="Sig_transdc_His_kin-like_C"/>
</dbReference>
<dbReference type="PROSITE" id="PS50109">
    <property type="entry name" value="HIS_KIN"/>
    <property type="match status" value="1"/>
</dbReference>
<dbReference type="PANTHER" id="PTHR43395:SF1">
    <property type="entry name" value="CHEMOTAXIS PROTEIN CHEA"/>
    <property type="match status" value="1"/>
</dbReference>
<dbReference type="OrthoDB" id="9803176at2"/>
<dbReference type="SMART" id="SM00260">
    <property type="entry name" value="CheW"/>
    <property type="match status" value="1"/>
</dbReference>
<reference evidence="14 15" key="1">
    <citation type="submission" date="2018-01" db="EMBL/GenBank/DDBJ databases">
        <title>Genome sequence of a Cantenovulum-like bacteria.</title>
        <authorList>
            <person name="Tan W.R."/>
            <person name="Lau N.-S."/>
            <person name="Go F."/>
            <person name="Amirul A.-A.A."/>
        </authorList>
    </citation>
    <scope>NUCLEOTIDE SEQUENCE [LARGE SCALE GENOMIC DNA]</scope>
    <source>
        <strain evidence="14 15">CCB-QB4</strain>
    </source>
</reference>
<dbReference type="FunFam" id="2.30.30.40:FF:000048">
    <property type="entry name" value="Chemotaxis protein CheA, putative"/>
    <property type="match status" value="1"/>
</dbReference>
<feature type="domain" description="HPt" evidence="13">
    <location>
        <begin position="2"/>
        <end position="106"/>
    </location>
</feature>
<dbReference type="CDD" id="cd00088">
    <property type="entry name" value="HPT"/>
    <property type="match status" value="1"/>
</dbReference>
<comment type="catalytic activity">
    <reaction evidence="1">
        <text>ATP + protein L-histidine = ADP + protein N-phospho-L-histidine.</text>
        <dbReference type="EC" id="2.7.13.3"/>
    </reaction>
</comment>
<feature type="region of interest" description="Disordered" evidence="10">
    <location>
        <begin position="128"/>
        <end position="151"/>
    </location>
</feature>
<dbReference type="Proteomes" id="UP000244441">
    <property type="component" value="Chromosome"/>
</dbReference>
<dbReference type="Gene3D" id="1.10.287.560">
    <property type="entry name" value="Histidine kinase CheA-like, homodimeric domain"/>
    <property type="match status" value="1"/>
</dbReference>
<dbReference type="KEGG" id="cate:C2869_13490"/>
<evidence type="ECO:0000256" key="4">
    <source>
        <dbReference type="ARBA" id="ARBA00022553"/>
    </source>
</evidence>
<dbReference type="FunFam" id="1.20.120.160:FF:000008">
    <property type="entry name" value="Chemotaxis sensor histidine kinase CheA"/>
    <property type="match status" value="1"/>
</dbReference>
<evidence type="ECO:0000256" key="10">
    <source>
        <dbReference type="SAM" id="MobiDB-lite"/>
    </source>
</evidence>
<dbReference type="Gene3D" id="3.30.565.10">
    <property type="entry name" value="Histidine kinase-like ATPase, C-terminal domain"/>
    <property type="match status" value="1"/>
</dbReference>
<evidence type="ECO:0000256" key="1">
    <source>
        <dbReference type="ARBA" id="ARBA00000085"/>
    </source>
</evidence>
<dbReference type="RefSeq" id="WP_108603435.1">
    <property type="nucleotide sequence ID" value="NZ_CP026604.1"/>
</dbReference>
<feature type="region of interest" description="Disordered" evidence="10">
    <location>
        <begin position="252"/>
        <end position="373"/>
    </location>
</feature>
<dbReference type="EMBL" id="CP026604">
    <property type="protein sequence ID" value="AWB67388.1"/>
    <property type="molecule type" value="Genomic_DNA"/>
</dbReference>
<dbReference type="InterPro" id="IPR036890">
    <property type="entry name" value="HATPase_C_sf"/>
</dbReference>
<keyword evidence="6" id="KW-0418">Kinase</keyword>
<dbReference type="InterPro" id="IPR036061">
    <property type="entry name" value="CheW-like_dom_sf"/>
</dbReference>
<dbReference type="SMART" id="SM00387">
    <property type="entry name" value="HATPase_c"/>
    <property type="match status" value="1"/>
</dbReference>
<keyword evidence="5" id="KW-0808">Transferase</keyword>
<feature type="compositionally biased region" description="Pro residues" evidence="10">
    <location>
        <begin position="317"/>
        <end position="335"/>
    </location>
</feature>
<feature type="compositionally biased region" description="Acidic residues" evidence="10">
    <location>
        <begin position="276"/>
        <end position="286"/>
    </location>
</feature>
<dbReference type="Pfam" id="PF02895">
    <property type="entry name" value="H-kinase_dim"/>
    <property type="match status" value="1"/>
</dbReference>
<dbReference type="PRINTS" id="PR00344">
    <property type="entry name" value="BCTRLSENSOR"/>
</dbReference>
<dbReference type="Pfam" id="PF01627">
    <property type="entry name" value="Hpt"/>
    <property type="match status" value="1"/>
</dbReference>
<gene>
    <name evidence="14" type="ORF">C2869_13490</name>
</gene>
<dbReference type="EC" id="2.7.13.3" evidence="2"/>